<evidence type="ECO:0000313" key="2">
    <source>
        <dbReference type="Proteomes" id="UP000015105"/>
    </source>
</evidence>
<organism evidence="1 2">
    <name type="scientific">Aegilops tauschii subsp. strangulata</name>
    <name type="common">Goatgrass</name>
    <dbReference type="NCBI Taxonomy" id="200361"/>
    <lineage>
        <taxon>Eukaryota</taxon>
        <taxon>Viridiplantae</taxon>
        <taxon>Streptophyta</taxon>
        <taxon>Embryophyta</taxon>
        <taxon>Tracheophyta</taxon>
        <taxon>Spermatophyta</taxon>
        <taxon>Magnoliopsida</taxon>
        <taxon>Liliopsida</taxon>
        <taxon>Poales</taxon>
        <taxon>Poaceae</taxon>
        <taxon>BOP clade</taxon>
        <taxon>Pooideae</taxon>
        <taxon>Triticodae</taxon>
        <taxon>Triticeae</taxon>
        <taxon>Triticinae</taxon>
        <taxon>Aegilops</taxon>
    </lineage>
</organism>
<sequence>MITLVFWSSRTKTLSGQYAYCAVAKYSLRPEILVGEMGVSRRILVLVASIFIYLGDE</sequence>
<proteinExistence type="predicted"/>
<reference evidence="2" key="2">
    <citation type="journal article" date="2017" name="Nat. Plants">
        <title>The Aegilops tauschii genome reveals multiple impacts of transposons.</title>
        <authorList>
            <person name="Zhao G."/>
            <person name="Zou C."/>
            <person name="Li K."/>
            <person name="Wang K."/>
            <person name="Li T."/>
            <person name="Gao L."/>
            <person name="Zhang X."/>
            <person name="Wang H."/>
            <person name="Yang Z."/>
            <person name="Liu X."/>
            <person name="Jiang W."/>
            <person name="Mao L."/>
            <person name="Kong X."/>
            <person name="Jiao Y."/>
            <person name="Jia J."/>
        </authorList>
    </citation>
    <scope>NUCLEOTIDE SEQUENCE [LARGE SCALE GENOMIC DNA]</scope>
    <source>
        <strain evidence="2">cv. AL8/78</strain>
    </source>
</reference>
<accession>A0A453FRM8</accession>
<reference evidence="1" key="3">
    <citation type="journal article" date="2017" name="Nature">
        <title>Genome sequence of the progenitor of the wheat D genome Aegilops tauschii.</title>
        <authorList>
            <person name="Luo M.C."/>
            <person name="Gu Y.Q."/>
            <person name="Puiu D."/>
            <person name="Wang H."/>
            <person name="Twardziok S.O."/>
            <person name="Deal K.R."/>
            <person name="Huo N."/>
            <person name="Zhu T."/>
            <person name="Wang L."/>
            <person name="Wang Y."/>
            <person name="McGuire P.E."/>
            <person name="Liu S."/>
            <person name="Long H."/>
            <person name="Ramasamy R.K."/>
            <person name="Rodriguez J.C."/>
            <person name="Van S.L."/>
            <person name="Yuan L."/>
            <person name="Wang Z."/>
            <person name="Xia Z."/>
            <person name="Xiao L."/>
            <person name="Anderson O.D."/>
            <person name="Ouyang S."/>
            <person name="Liang Y."/>
            <person name="Zimin A.V."/>
            <person name="Pertea G."/>
            <person name="Qi P."/>
            <person name="Bennetzen J.L."/>
            <person name="Dai X."/>
            <person name="Dawson M.W."/>
            <person name="Muller H.G."/>
            <person name="Kugler K."/>
            <person name="Rivarola-Duarte L."/>
            <person name="Spannagl M."/>
            <person name="Mayer K.F.X."/>
            <person name="Lu F.H."/>
            <person name="Bevan M.W."/>
            <person name="Leroy P."/>
            <person name="Li P."/>
            <person name="You F.M."/>
            <person name="Sun Q."/>
            <person name="Liu Z."/>
            <person name="Lyons E."/>
            <person name="Wicker T."/>
            <person name="Salzberg S.L."/>
            <person name="Devos K.M."/>
            <person name="Dvorak J."/>
        </authorList>
    </citation>
    <scope>NUCLEOTIDE SEQUENCE [LARGE SCALE GENOMIC DNA]</scope>
    <source>
        <strain evidence="1">cv. AL8/78</strain>
    </source>
</reference>
<dbReference type="Proteomes" id="UP000015105">
    <property type="component" value="Chromosome 3D"/>
</dbReference>
<dbReference type="AlphaFoldDB" id="A0A453FRM8"/>
<reference evidence="1" key="5">
    <citation type="journal article" date="2021" name="G3 (Bethesda)">
        <title>Aegilops tauschii genome assembly Aet v5.0 features greater sequence contiguity and improved annotation.</title>
        <authorList>
            <person name="Wang L."/>
            <person name="Zhu T."/>
            <person name="Rodriguez J.C."/>
            <person name="Deal K.R."/>
            <person name="Dubcovsky J."/>
            <person name="McGuire P.E."/>
            <person name="Lux T."/>
            <person name="Spannagl M."/>
            <person name="Mayer K.F.X."/>
            <person name="Baldrich P."/>
            <person name="Meyers B.C."/>
            <person name="Huo N."/>
            <person name="Gu Y.Q."/>
            <person name="Zhou H."/>
            <person name="Devos K.M."/>
            <person name="Bennetzen J.L."/>
            <person name="Unver T."/>
            <person name="Budak H."/>
            <person name="Gulick P.J."/>
            <person name="Galiba G."/>
            <person name="Kalapos B."/>
            <person name="Nelson D.R."/>
            <person name="Li P."/>
            <person name="You F.M."/>
            <person name="Luo M.C."/>
            <person name="Dvorak J."/>
        </authorList>
    </citation>
    <scope>NUCLEOTIDE SEQUENCE [LARGE SCALE GENOMIC DNA]</scope>
    <source>
        <strain evidence="1">cv. AL8/78</strain>
    </source>
</reference>
<dbReference type="EnsemblPlants" id="AET3Gv20760700.5">
    <property type="protein sequence ID" value="AET3Gv20760700.5"/>
    <property type="gene ID" value="AET3Gv20760700"/>
</dbReference>
<reference evidence="1" key="4">
    <citation type="submission" date="2019-03" db="UniProtKB">
        <authorList>
            <consortium name="EnsemblPlants"/>
        </authorList>
    </citation>
    <scope>IDENTIFICATION</scope>
</reference>
<protein>
    <submittedName>
        <fullName evidence="1">Uncharacterized protein</fullName>
    </submittedName>
</protein>
<dbReference type="Gramene" id="AET3Gv20760700.5">
    <property type="protein sequence ID" value="AET3Gv20760700.5"/>
    <property type="gene ID" value="AET3Gv20760700"/>
</dbReference>
<keyword evidence="2" id="KW-1185">Reference proteome</keyword>
<evidence type="ECO:0000313" key="1">
    <source>
        <dbReference type="EnsemblPlants" id="AET3Gv20760700.5"/>
    </source>
</evidence>
<name>A0A453FRM8_AEGTS</name>
<reference evidence="2" key="1">
    <citation type="journal article" date="2014" name="Science">
        <title>Ancient hybridizations among the ancestral genomes of bread wheat.</title>
        <authorList>
            <consortium name="International Wheat Genome Sequencing Consortium,"/>
            <person name="Marcussen T."/>
            <person name="Sandve S.R."/>
            <person name="Heier L."/>
            <person name="Spannagl M."/>
            <person name="Pfeifer M."/>
            <person name="Jakobsen K.S."/>
            <person name="Wulff B.B."/>
            <person name="Steuernagel B."/>
            <person name="Mayer K.F."/>
            <person name="Olsen O.A."/>
        </authorList>
    </citation>
    <scope>NUCLEOTIDE SEQUENCE [LARGE SCALE GENOMIC DNA]</scope>
    <source>
        <strain evidence="2">cv. AL8/78</strain>
    </source>
</reference>